<sequence>MAVLDESLGGSLQLIYWSTFTYVFQSNFDLSNATSLVKIPPHSLVKNLRVDPLTDTLTWILDDDSVQTLGQTLSNLTCVYQQFHKHALALEIFEDYIFWLHNDASQSSYSSHSNCQLFYQNKHQIYTSAPKLVERFEQLSNDYIKVIITLDFPFIVCGDFNTHGEQIDSDQQLITVFDYLVLTQHVHPSTYYRSSILDLILSYTHRNIVDNSHLHQSELAAEDVLPRLGKNIGLPRSF</sequence>
<reference evidence="2" key="3">
    <citation type="submission" date="2015-06" db="UniProtKB">
        <authorList>
            <consortium name="EnsemblMetazoa"/>
        </authorList>
    </citation>
    <scope>IDENTIFICATION</scope>
</reference>
<accession>T1EW72</accession>
<dbReference type="EMBL" id="AMQM01001923">
    <property type="status" value="NOT_ANNOTATED_CDS"/>
    <property type="molecule type" value="Genomic_DNA"/>
</dbReference>
<dbReference type="SUPFAM" id="SSF56219">
    <property type="entry name" value="DNase I-like"/>
    <property type="match status" value="1"/>
</dbReference>
<protein>
    <recommendedName>
        <fullName evidence="4">Endonuclease/exonuclease/phosphatase domain-containing protein</fullName>
    </recommendedName>
</protein>
<keyword evidence="3" id="KW-1185">Reference proteome</keyword>
<dbReference type="InterPro" id="IPR011042">
    <property type="entry name" value="6-blade_b-propeller_TolB-like"/>
</dbReference>
<dbReference type="KEGG" id="hro:HELRODRAFT_165049"/>
<reference evidence="3" key="1">
    <citation type="submission" date="2012-12" db="EMBL/GenBank/DDBJ databases">
        <authorList>
            <person name="Hellsten U."/>
            <person name="Grimwood J."/>
            <person name="Chapman J.A."/>
            <person name="Shapiro H."/>
            <person name="Aerts A."/>
            <person name="Otillar R.P."/>
            <person name="Terry A.Y."/>
            <person name="Boore J.L."/>
            <person name="Simakov O."/>
            <person name="Marletaz F."/>
            <person name="Cho S.-J."/>
            <person name="Edsinger-Gonzales E."/>
            <person name="Havlak P."/>
            <person name="Kuo D.-H."/>
            <person name="Larsson T."/>
            <person name="Lv J."/>
            <person name="Arendt D."/>
            <person name="Savage R."/>
            <person name="Osoegawa K."/>
            <person name="de Jong P."/>
            <person name="Lindberg D.R."/>
            <person name="Seaver E.C."/>
            <person name="Weisblat D.A."/>
            <person name="Putnam N.H."/>
            <person name="Grigoriev I.V."/>
            <person name="Rokhsar D.S."/>
        </authorList>
    </citation>
    <scope>NUCLEOTIDE SEQUENCE</scope>
</reference>
<dbReference type="InterPro" id="IPR036691">
    <property type="entry name" value="Endo/exonu/phosph_ase_sf"/>
</dbReference>
<dbReference type="RefSeq" id="XP_009029196.1">
    <property type="nucleotide sequence ID" value="XM_009030948.1"/>
</dbReference>
<dbReference type="Gene3D" id="2.120.10.30">
    <property type="entry name" value="TolB, C-terminal domain"/>
    <property type="match status" value="1"/>
</dbReference>
<dbReference type="AlphaFoldDB" id="T1EW72"/>
<evidence type="ECO:0000313" key="1">
    <source>
        <dbReference type="EMBL" id="ESN92912.1"/>
    </source>
</evidence>
<dbReference type="GeneID" id="20200822"/>
<evidence type="ECO:0000313" key="2">
    <source>
        <dbReference type="EnsemblMetazoa" id="HelroP165049"/>
    </source>
</evidence>
<reference evidence="1 3" key="2">
    <citation type="journal article" date="2013" name="Nature">
        <title>Insights into bilaterian evolution from three spiralian genomes.</title>
        <authorList>
            <person name="Simakov O."/>
            <person name="Marletaz F."/>
            <person name="Cho S.J."/>
            <person name="Edsinger-Gonzales E."/>
            <person name="Havlak P."/>
            <person name="Hellsten U."/>
            <person name="Kuo D.H."/>
            <person name="Larsson T."/>
            <person name="Lv J."/>
            <person name="Arendt D."/>
            <person name="Savage R."/>
            <person name="Osoegawa K."/>
            <person name="de Jong P."/>
            <person name="Grimwood J."/>
            <person name="Chapman J.A."/>
            <person name="Shapiro H."/>
            <person name="Aerts A."/>
            <person name="Otillar R.P."/>
            <person name="Terry A.Y."/>
            <person name="Boore J.L."/>
            <person name="Grigoriev I.V."/>
            <person name="Lindberg D.R."/>
            <person name="Seaver E.C."/>
            <person name="Weisblat D.A."/>
            <person name="Putnam N.H."/>
            <person name="Rokhsar D.S."/>
        </authorList>
    </citation>
    <scope>NUCLEOTIDE SEQUENCE</scope>
</reference>
<gene>
    <name evidence="2" type="primary">20200822</name>
    <name evidence="1" type="ORF">HELRODRAFT_165049</name>
</gene>
<dbReference type="EnsemblMetazoa" id="HelroT165049">
    <property type="protein sequence ID" value="HelroP165049"/>
    <property type="gene ID" value="HelroG165049"/>
</dbReference>
<dbReference type="HOGENOM" id="CLU_1166968_0_0_1"/>
<organism evidence="2 3">
    <name type="scientific">Helobdella robusta</name>
    <name type="common">Californian leech</name>
    <dbReference type="NCBI Taxonomy" id="6412"/>
    <lineage>
        <taxon>Eukaryota</taxon>
        <taxon>Metazoa</taxon>
        <taxon>Spiralia</taxon>
        <taxon>Lophotrochozoa</taxon>
        <taxon>Annelida</taxon>
        <taxon>Clitellata</taxon>
        <taxon>Hirudinea</taxon>
        <taxon>Rhynchobdellida</taxon>
        <taxon>Glossiphoniidae</taxon>
        <taxon>Helobdella</taxon>
    </lineage>
</organism>
<proteinExistence type="predicted"/>
<dbReference type="EMBL" id="KB097639">
    <property type="protein sequence ID" value="ESN92912.1"/>
    <property type="molecule type" value="Genomic_DNA"/>
</dbReference>
<dbReference type="InParanoid" id="T1EW72"/>
<dbReference type="CTD" id="20200822"/>
<evidence type="ECO:0008006" key="4">
    <source>
        <dbReference type="Google" id="ProtNLM"/>
    </source>
</evidence>
<name>T1EW72_HELRO</name>
<dbReference type="Proteomes" id="UP000015101">
    <property type="component" value="Unassembled WGS sequence"/>
</dbReference>
<evidence type="ECO:0000313" key="3">
    <source>
        <dbReference type="Proteomes" id="UP000015101"/>
    </source>
</evidence>